<reference evidence="1 2" key="1">
    <citation type="submission" date="2024-03" db="EMBL/GenBank/DDBJ databases">
        <authorList>
            <person name="Martinez-Hernandez J."/>
        </authorList>
    </citation>
    <scope>NUCLEOTIDE SEQUENCE [LARGE SCALE GENOMIC DNA]</scope>
</reference>
<keyword evidence="2" id="KW-1185">Reference proteome</keyword>
<evidence type="ECO:0000313" key="2">
    <source>
        <dbReference type="Proteomes" id="UP001497480"/>
    </source>
</evidence>
<evidence type="ECO:0000313" key="1">
    <source>
        <dbReference type="EMBL" id="CAL0312869.1"/>
    </source>
</evidence>
<dbReference type="EMBL" id="CAXHTB010000009">
    <property type="protein sequence ID" value="CAL0312869.1"/>
    <property type="molecule type" value="Genomic_DNA"/>
</dbReference>
<protein>
    <submittedName>
        <fullName evidence="1">Uncharacterized protein</fullName>
    </submittedName>
</protein>
<accession>A0AAV1WV19</accession>
<comment type="caution">
    <text evidence="1">The sequence shown here is derived from an EMBL/GenBank/DDBJ whole genome shotgun (WGS) entry which is preliminary data.</text>
</comment>
<name>A0AAV1WV19_LUPLU</name>
<organism evidence="1 2">
    <name type="scientific">Lupinus luteus</name>
    <name type="common">European yellow lupine</name>
    <dbReference type="NCBI Taxonomy" id="3873"/>
    <lineage>
        <taxon>Eukaryota</taxon>
        <taxon>Viridiplantae</taxon>
        <taxon>Streptophyta</taxon>
        <taxon>Embryophyta</taxon>
        <taxon>Tracheophyta</taxon>
        <taxon>Spermatophyta</taxon>
        <taxon>Magnoliopsida</taxon>
        <taxon>eudicotyledons</taxon>
        <taxon>Gunneridae</taxon>
        <taxon>Pentapetalae</taxon>
        <taxon>rosids</taxon>
        <taxon>fabids</taxon>
        <taxon>Fabales</taxon>
        <taxon>Fabaceae</taxon>
        <taxon>Papilionoideae</taxon>
        <taxon>50 kb inversion clade</taxon>
        <taxon>genistoids sensu lato</taxon>
        <taxon>core genistoids</taxon>
        <taxon>Genisteae</taxon>
        <taxon>Lupinus</taxon>
    </lineage>
</organism>
<dbReference type="Proteomes" id="UP001497480">
    <property type="component" value="Unassembled WGS sequence"/>
</dbReference>
<gene>
    <name evidence="1" type="ORF">LLUT_LOCUS13929</name>
</gene>
<sequence length="187" mass="21002">MDYAIDSSSREYDSLAQCTKKVKTRDNHVELETVMDMVEDDISHGQDQRISYKDKLLNLPGDKDGGPSAFEEEDLVENCYFQERPPSSIEVALAVNKLNDEPPPKVSVVAPILENPGVEEMTTPCAPMGPPSSNEDELTPTNIYEACLISTSNDDPFFGQWMLVRKNKSWCKNKGSKEDQEIELKKN</sequence>
<proteinExistence type="predicted"/>
<dbReference type="AlphaFoldDB" id="A0AAV1WV19"/>